<evidence type="ECO:0008006" key="3">
    <source>
        <dbReference type="Google" id="ProtNLM"/>
    </source>
</evidence>
<dbReference type="Proteomes" id="UP001168972">
    <property type="component" value="Unassembled WGS sequence"/>
</dbReference>
<dbReference type="Gene3D" id="3.80.10.10">
    <property type="entry name" value="Ribonuclease Inhibitor"/>
    <property type="match status" value="2"/>
</dbReference>
<reference evidence="1" key="1">
    <citation type="journal article" date="2023" name="bioRxiv">
        <title>Scaffold-level genome assemblies of two parasitoid biocontrol wasps reveal the parthenogenesis mechanism and an associated novel virus.</title>
        <authorList>
            <person name="Inwood S."/>
            <person name="Skelly J."/>
            <person name="Guhlin J."/>
            <person name="Harrop T."/>
            <person name="Goldson S."/>
            <person name="Dearden P."/>
        </authorList>
    </citation>
    <scope>NUCLEOTIDE SEQUENCE</scope>
    <source>
        <strain evidence="1">Lincoln</strain>
        <tissue evidence="1">Whole body</tissue>
    </source>
</reference>
<dbReference type="GO" id="GO:0044782">
    <property type="term" value="P:cilium organization"/>
    <property type="evidence" value="ECO:0007669"/>
    <property type="project" value="TreeGrafter"/>
</dbReference>
<dbReference type="PANTHER" id="PTHR24110">
    <property type="entry name" value="CENTROSOMAL PROTEIN OF 78 KDA"/>
    <property type="match status" value="1"/>
</dbReference>
<comment type="caution">
    <text evidence="1">The sequence shown here is derived from an EMBL/GenBank/DDBJ whole genome shotgun (WGS) entry which is preliminary data.</text>
</comment>
<dbReference type="SMART" id="SM00368">
    <property type="entry name" value="LRR_RI"/>
    <property type="match status" value="4"/>
</dbReference>
<reference evidence="1" key="2">
    <citation type="submission" date="2023-03" db="EMBL/GenBank/DDBJ databases">
        <authorList>
            <person name="Inwood S.N."/>
            <person name="Skelly J.G."/>
            <person name="Guhlin J."/>
            <person name="Harrop T.W.R."/>
            <person name="Goldson S.G."/>
            <person name="Dearden P.K."/>
        </authorList>
    </citation>
    <scope>NUCLEOTIDE SEQUENCE</scope>
    <source>
        <strain evidence="1">Lincoln</strain>
        <tissue evidence="1">Whole body</tissue>
    </source>
</reference>
<name>A0AA39F3B0_MICHY</name>
<proteinExistence type="predicted"/>
<dbReference type="GO" id="GO:0036064">
    <property type="term" value="C:ciliary basal body"/>
    <property type="evidence" value="ECO:0007669"/>
    <property type="project" value="TreeGrafter"/>
</dbReference>
<dbReference type="GO" id="GO:0005813">
    <property type="term" value="C:centrosome"/>
    <property type="evidence" value="ECO:0007669"/>
    <property type="project" value="TreeGrafter"/>
</dbReference>
<gene>
    <name evidence="1" type="ORF">PV327_008528</name>
</gene>
<sequence length="683" mass="77518">MTTVNIHDFATCYIGLCKQERLRPLPIICVTLPHSLDFMTDRVKMDDWRPILNSLSLDRSLKSISVRSRNQYQKPLDNINLMDKAQKLGKSPTVLTRCLLESLSHSIAQCVKNSSALTCLQLEGVPLPADCLAALCVGLSGTETLQHLSLRRCYIGDNCCATLCKTIADIQSIKSLNLSQCNLSSNSGEVLASALYRQKLLLYHDTWKDSLRYREPNFQTMGGLRRLTLNGNPNLGNLGVAQIIDAIQDSLWLKAFDLQNCGLTDSIGNNILELLDHNKTLQVIDVRLNPNLSDNIVYDICKQLEINNIDCQLEYTFLSSIKKDSKSLSKEVNKRQHISYNYINRVKTRPKSTITKNSRTLFHHELSFSSSTNPPSILVNECTKTQLSLPSAILEQKSNDKVSMAEKITSGGASLHLDLQSKIFRSTGDSLRILRRRQVNKSYNNVSQANKKISSTIMMKRTITKFGNILQQLSAAKVEREKLLMMTQLMKRELKEERGQREADKMKLLLMQQNLIDLENLLKAKEFKSRGYLLVNNESLNEISMTFEQVLKILDDLSRKSTPTCVDEEKIRSDIRQRIHLLIRRTKSEKLCRKINDIQLTMRLSKSESYMKNLSSVISPISRFDKNIGDHCDAVPIMISKNNSCLKNEILKSTVFSPYERARAIFAQIINSDIILNLDSHIS</sequence>
<accession>A0AA39F3B0</accession>
<dbReference type="EMBL" id="JAQQBR010001834">
    <property type="protein sequence ID" value="KAK0162168.1"/>
    <property type="molecule type" value="Genomic_DNA"/>
</dbReference>
<dbReference type="PANTHER" id="PTHR24110:SF3">
    <property type="entry name" value="CENTROSOMAL PROTEIN OF 78 KDA"/>
    <property type="match status" value="1"/>
</dbReference>
<evidence type="ECO:0000313" key="2">
    <source>
        <dbReference type="Proteomes" id="UP001168972"/>
    </source>
</evidence>
<dbReference type="InterPro" id="IPR032675">
    <property type="entry name" value="LRR_dom_sf"/>
</dbReference>
<keyword evidence="2" id="KW-1185">Reference proteome</keyword>
<dbReference type="AlphaFoldDB" id="A0AA39F3B0"/>
<protein>
    <recommendedName>
        <fullName evidence="3">Centrosomal protein of 78 kDa</fullName>
    </recommendedName>
</protein>
<dbReference type="PRINTS" id="PR02062">
    <property type="entry name" value="CENTROSOME78"/>
</dbReference>
<dbReference type="InterPro" id="IPR026212">
    <property type="entry name" value="Cep78"/>
</dbReference>
<dbReference type="SUPFAM" id="SSF52047">
    <property type="entry name" value="RNI-like"/>
    <property type="match status" value="1"/>
</dbReference>
<organism evidence="1 2">
    <name type="scientific">Microctonus hyperodae</name>
    <name type="common">Parasitoid wasp</name>
    <dbReference type="NCBI Taxonomy" id="165561"/>
    <lineage>
        <taxon>Eukaryota</taxon>
        <taxon>Metazoa</taxon>
        <taxon>Ecdysozoa</taxon>
        <taxon>Arthropoda</taxon>
        <taxon>Hexapoda</taxon>
        <taxon>Insecta</taxon>
        <taxon>Pterygota</taxon>
        <taxon>Neoptera</taxon>
        <taxon>Endopterygota</taxon>
        <taxon>Hymenoptera</taxon>
        <taxon>Apocrita</taxon>
        <taxon>Ichneumonoidea</taxon>
        <taxon>Braconidae</taxon>
        <taxon>Euphorinae</taxon>
        <taxon>Microctonus</taxon>
    </lineage>
</organism>
<evidence type="ECO:0000313" key="1">
    <source>
        <dbReference type="EMBL" id="KAK0162168.1"/>
    </source>
</evidence>